<accession>A0A8J3N2K4</accession>
<dbReference type="EMBL" id="BNJK01000001">
    <property type="protein sequence ID" value="GHO95737.1"/>
    <property type="molecule type" value="Genomic_DNA"/>
</dbReference>
<evidence type="ECO:0000313" key="4">
    <source>
        <dbReference type="Proteomes" id="UP000597444"/>
    </source>
</evidence>
<evidence type="ECO:0008006" key="5">
    <source>
        <dbReference type="Google" id="ProtNLM"/>
    </source>
</evidence>
<keyword evidence="4" id="KW-1185">Reference proteome</keyword>
<evidence type="ECO:0000313" key="3">
    <source>
        <dbReference type="EMBL" id="GHO95737.1"/>
    </source>
</evidence>
<feature type="coiled-coil region" evidence="1">
    <location>
        <begin position="7"/>
        <end position="34"/>
    </location>
</feature>
<feature type="region of interest" description="Disordered" evidence="2">
    <location>
        <begin position="164"/>
        <end position="190"/>
    </location>
</feature>
<sequence>MSEGFSISQLTDYLNRMELKLARVDQEKEIVELAFHGKHGQWRMVVGIQQSGDVRKLMLVVPHFNTLGEKKRLECLEALMAVNYRIALGKFGLDLVDGEVRLEETIPLANNTLTFEQFRLAFGAMMQTVSLYHSLLSRIIYGNATVQEALRACEQEYFQQTSEGSNTSVTIAQPTNGEQHTTTDGPDLNVDDVMEEVTRLLQERQD</sequence>
<dbReference type="AlphaFoldDB" id="A0A8J3N2K4"/>
<dbReference type="InterPro" id="IPR019660">
    <property type="entry name" value="Put_sensory_transdc_reg_YbjN"/>
</dbReference>
<organism evidence="3 4">
    <name type="scientific">Reticulibacter mediterranei</name>
    <dbReference type="NCBI Taxonomy" id="2778369"/>
    <lineage>
        <taxon>Bacteria</taxon>
        <taxon>Bacillati</taxon>
        <taxon>Chloroflexota</taxon>
        <taxon>Ktedonobacteria</taxon>
        <taxon>Ktedonobacterales</taxon>
        <taxon>Reticulibacteraceae</taxon>
        <taxon>Reticulibacter</taxon>
    </lineage>
</organism>
<keyword evidence="1" id="KW-0175">Coiled coil</keyword>
<name>A0A8J3N2K4_9CHLR</name>
<comment type="caution">
    <text evidence="3">The sequence shown here is derived from an EMBL/GenBank/DDBJ whole genome shotgun (WGS) entry which is preliminary data.</text>
</comment>
<dbReference type="Pfam" id="PF10722">
    <property type="entry name" value="YbjN"/>
    <property type="match status" value="1"/>
</dbReference>
<evidence type="ECO:0000256" key="1">
    <source>
        <dbReference type="SAM" id="Coils"/>
    </source>
</evidence>
<reference evidence="3" key="1">
    <citation type="submission" date="2020-10" db="EMBL/GenBank/DDBJ databases">
        <title>Taxonomic study of unclassified bacteria belonging to the class Ktedonobacteria.</title>
        <authorList>
            <person name="Yabe S."/>
            <person name="Wang C.M."/>
            <person name="Zheng Y."/>
            <person name="Sakai Y."/>
            <person name="Cavaletti L."/>
            <person name="Monciardini P."/>
            <person name="Donadio S."/>
        </authorList>
    </citation>
    <scope>NUCLEOTIDE SEQUENCE</scope>
    <source>
        <strain evidence="3">ID150040</strain>
    </source>
</reference>
<feature type="compositionally biased region" description="Polar residues" evidence="2">
    <location>
        <begin position="164"/>
        <end position="184"/>
    </location>
</feature>
<gene>
    <name evidence="3" type="ORF">KSF_057850</name>
</gene>
<evidence type="ECO:0000256" key="2">
    <source>
        <dbReference type="SAM" id="MobiDB-lite"/>
    </source>
</evidence>
<dbReference type="RefSeq" id="WP_220206403.1">
    <property type="nucleotide sequence ID" value="NZ_BNJK01000001.1"/>
</dbReference>
<dbReference type="Proteomes" id="UP000597444">
    <property type="component" value="Unassembled WGS sequence"/>
</dbReference>
<protein>
    <recommendedName>
        <fullName evidence="5">YbjN domain-containing protein</fullName>
    </recommendedName>
</protein>
<proteinExistence type="predicted"/>